<dbReference type="Pfam" id="PF22422">
    <property type="entry name" value="MGH1-like_GH"/>
    <property type="match status" value="1"/>
</dbReference>
<dbReference type="GO" id="GO:0005975">
    <property type="term" value="P:carbohydrate metabolic process"/>
    <property type="evidence" value="ECO:0007669"/>
    <property type="project" value="InterPro"/>
</dbReference>
<dbReference type="AlphaFoldDB" id="A0A7C1GRU7"/>
<dbReference type="Proteomes" id="UP000886198">
    <property type="component" value="Unassembled WGS sequence"/>
</dbReference>
<protein>
    <recommendedName>
        <fullName evidence="1">Mannosylglycerate hydrolase MGH1-like glycoside hydrolase domain-containing protein</fullName>
    </recommendedName>
</protein>
<feature type="domain" description="Mannosylglycerate hydrolase MGH1-like glycoside hydrolase" evidence="1">
    <location>
        <begin position="345"/>
        <end position="682"/>
    </location>
</feature>
<dbReference type="SUPFAM" id="SSF48208">
    <property type="entry name" value="Six-hairpin glycosidases"/>
    <property type="match status" value="1"/>
</dbReference>
<dbReference type="Gene3D" id="1.50.10.10">
    <property type="match status" value="1"/>
</dbReference>
<dbReference type="InterPro" id="IPR012341">
    <property type="entry name" value="6hp_glycosidase-like_sf"/>
</dbReference>
<organism evidence="2">
    <name type="scientific">Mesotoga infera</name>
    <dbReference type="NCBI Taxonomy" id="1236046"/>
    <lineage>
        <taxon>Bacteria</taxon>
        <taxon>Thermotogati</taxon>
        <taxon>Thermotogota</taxon>
        <taxon>Thermotogae</taxon>
        <taxon>Kosmotogales</taxon>
        <taxon>Kosmotogaceae</taxon>
        <taxon>Mesotoga</taxon>
    </lineage>
</organism>
<dbReference type="InterPro" id="IPR054491">
    <property type="entry name" value="MGH1-like_GH"/>
</dbReference>
<comment type="caution">
    <text evidence="2">The sequence shown here is derived from an EMBL/GenBank/DDBJ whole genome shotgun (WGS) entry which is preliminary data.</text>
</comment>
<evidence type="ECO:0000313" key="2">
    <source>
        <dbReference type="EMBL" id="HDP76723.1"/>
    </source>
</evidence>
<reference evidence="2" key="1">
    <citation type="journal article" date="2020" name="mSystems">
        <title>Genome- and Community-Level Interaction Insights into Carbon Utilization and Element Cycling Functions of Hydrothermarchaeota in Hydrothermal Sediment.</title>
        <authorList>
            <person name="Zhou Z."/>
            <person name="Liu Y."/>
            <person name="Xu W."/>
            <person name="Pan J."/>
            <person name="Luo Z.H."/>
            <person name="Li M."/>
        </authorList>
    </citation>
    <scope>NUCLEOTIDE SEQUENCE [LARGE SCALE GENOMIC DNA]</scope>
    <source>
        <strain evidence="2">SpSt-1179</strain>
    </source>
</reference>
<dbReference type="InterPro" id="IPR008928">
    <property type="entry name" value="6-hairpin_glycosidase_sf"/>
</dbReference>
<evidence type="ECO:0000259" key="1">
    <source>
        <dbReference type="Pfam" id="PF22422"/>
    </source>
</evidence>
<sequence>MVGNCFITARKLIGVTHMKIDVLKILERDDKWYLGGGNRLLWAPPFPVFLDSPGAWDFLSYFDMRIDPGYAISTMKNGIPIDFRCVDRTWNPAVLKSRFSAENLELIEEKALLEEDFLLSKVTLKNVGEEPIELDVVVWTAQQCSESDHETDITHAEPAKNGIRFGKKLIKPNRRPIDSEVMLALEAMENYNITFSERTANIPNFRLSPFYEKLGKKGLLAGITNNGINRNGLLYMGVHRRITIDPMDESVFVCGLGAAQSEEEVIKKGERLLSIDPVKKSTETWERYFASLPQFRVSNPFMQTYYYYRWYGLKLFTSEVSESFMKHPAIAEGLDYFRALITYSAQCHILETRWSNSTSIGQGSLLNFLENQKEDGAFVGHIYVNQIQENGFYHADWGRAIRDLHSVHPDIDFISRIYEPLKKYLAYFDSSRDQENSGLYDVVDQFETGQEFMSRYTAVDPMSDRYGWTNNIRLKGVDATVYVYNLKKALSWMAGILGLDEESSRFKLSAEKTKKAVLETMWDPDHEIFSDVNPANFKRTGVKAAVCFYPYLTDIVDESHIPGLKKHLLNPAEFWTEYPVPATSLDDHSFSQWAEWKGKRHNCPWNGRVWPMTNSHIVDVLGICARRFKDPLLREKTVEIIEKFIEMMFFDGDPRRPNCFEHYNPFNGRPSIYRGVDDYQHSWVIDLLIRYVVGIDISENGIEIDPFPFDLDFEIDNLEVAGRRVRVASNSGAVEVQLDGKTTVIN</sequence>
<accession>A0A7C1GRU7</accession>
<name>A0A7C1GRU7_9BACT</name>
<proteinExistence type="predicted"/>
<dbReference type="EMBL" id="DSBT01000023">
    <property type="protein sequence ID" value="HDP76723.1"/>
    <property type="molecule type" value="Genomic_DNA"/>
</dbReference>
<gene>
    <name evidence="2" type="ORF">ENN47_00765</name>
</gene>